<organism evidence="15 16">
    <name type="scientific">Litorisediminicola beolgyonensis</name>
    <dbReference type="NCBI Taxonomy" id="1173614"/>
    <lineage>
        <taxon>Bacteria</taxon>
        <taxon>Pseudomonadati</taxon>
        <taxon>Pseudomonadota</taxon>
        <taxon>Alphaproteobacteria</taxon>
        <taxon>Rhodobacterales</taxon>
        <taxon>Paracoccaceae</taxon>
        <taxon>Litorisediminicola</taxon>
    </lineage>
</organism>
<dbReference type="EC" id="7.4.2.8" evidence="11"/>
<dbReference type="Pfam" id="PF21090">
    <property type="entry name" value="P-loop_SecA"/>
    <property type="match status" value="2"/>
</dbReference>
<evidence type="ECO:0000256" key="8">
    <source>
        <dbReference type="ARBA" id="ARBA00022967"/>
    </source>
</evidence>
<keyword evidence="16" id="KW-1185">Reference proteome</keyword>
<dbReference type="SMART" id="SM00957">
    <property type="entry name" value="SecA_DEAD"/>
    <property type="match status" value="1"/>
</dbReference>
<keyword evidence="8 11" id="KW-1278">Translocase</keyword>
<keyword evidence="2 11" id="KW-1003">Cell membrane</keyword>
<evidence type="ECO:0000256" key="6">
    <source>
        <dbReference type="ARBA" id="ARBA00022840"/>
    </source>
</evidence>
<evidence type="ECO:0000256" key="5">
    <source>
        <dbReference type="ARBA" id="ARBA00022741"/>
    </source>
</evidence>
<dbReference type="InterPro" id="IPR027417">
    <property type="entry name" value="P-loop_NTPase"/>
</dbReference>
<evidence type="ECO:0000259" key="12">
    <source>
        <dbReference type="PROSITE" id="PS51192"/>
    </source>
</evidence>
<dbReference type="Gene3D" id="3.90.1440.10">
    <property type="entry name" value="SecA, preprotein cross-linking domain"/>
    <property type="match status" value="1"/>
</dbReference>
<dbReference type="InterPro" id="IPR001650">
    <property type="entry name" value="Helicase_C-like"/>
</dbReference>
<dbReference type="PRINTS" id="PR00906">
    <property type="entry name" value="SECA"/>
</dbReference>
<keyword evidence="6 11" id="KW-0067">ATP-binding</keyword>
<dbReference type="PROSITE" id="PS01312">
    <property type="entry name" value="SECA"/>
    <property type="match status" value="1"/>
</dbReference>
<keyword evidence="1 11" id="KW-0813">Transport</keyword>
<dbReference type="SMART" id="SM00958">
    <property type="entry name" value="SecA_PP_bind"/>
    <property type="match status" value="1"/>
</dbReference>
<keyword evidence="5 11" id="KW-0547">Nucleotide-binding</keyword>
<protein>
    <recommendedName>
        <fullName evidence="11">Protein translocase subunit SecA</fullName>
        <ecNumber evidence="11">7.4.2.8</ecNumber>
    </recommendedName>
</protein>
<dbReference type="PANTHER" id="PTHR30612">
    <property type="entry name" value="SECA INNER MEMBRANE COMPONENT OF SEC PROTEIN SECRETION SYSTEM"/>
    <property type="match status" value="1"/>
</dbReference>
<comment type="function">
    <text evidence="11">Part of the Sec protein translocase complex. Interacts with the SecYEG preprotein conducting channel. Has a central role in coupling the hydrolysis of ATP to the transfer of proteins into and across the cell membrane, serving both as a receptor for the preprotein-SecB complex and as an ATP-driven molecular motor driving the stepwise translocation of polypeptide chains across the membrane.</text>
</comment>
<dbReference type="EMBL" id="JBHTMU010000002">
    <property type="protein sequence ID" value="MFD1341158.1"/>
    <property type="molecule type" value="Genomic_DNA"/>
</dbReference>
<evidence type="ECO:0000313" key="15">
    <source>
        <dbReference type="EMBL" id="MFD1341158.1"/>
    </source>
</evidence>
<evidence type="ECO:0000256" key="9">
    <source>
        <dbReference type="ARBA" id="ARBA00023010"/>
    </source>
</evidence>
<dbReference type="CDD" id="cd17928">
    <property type="entry name" value="DEXDc_SecA"/>
    <property type="match status" value="1"/>
</dbReference>
<evidence type="ECO:0000259" key="13">
    <source>
        <dbReference type="PROSITE" id="PS51194"/>
    </source>
</evidence>
<comment type="subcellular location">
    <subcellularLocation>
        <location evidence="11">Cell membrane</location>
        <topology evidence="11">Peripheral membrane protein</topology>
        <orientation evidence="11">Cytoplasmic side</orientation>
    </subcellularLocation>
    <subcellularLocation>
        <location evidence="11">Cytoplasm</location>
    </subcellularLocation>
    <text evidence="11">Distribution is 50-50.</text>
</comment>
<dbReference type="InterPro" id="IPR011115">
    <property type="entry name" value="SecA_DEAD"/>
</dbReference>
<sequence>MSEAGSLRRLLPAPVPMAARSERKPNWLDRVEHVVTALPARLATRITRQRLTRQAHDIVARSAPLADLDRAALDARIASARDRLRRAGLDDAEALADALAAIRELSGRTLGLRHYPCQVLGGLTLLSGRIAEMDTGEGKTLTATLAAGAAGLAGVPTHVVTVNDYLAERDADLMRPLYAALGLTVGVITAGLTPEERRAAYAADITYCSNSELAFDYLRDRVALGRDGGALRMKVDALCGAGWAGRGVVMRGLHFAVVDEADSILIDEARTPLIIAQETEAEDEWRWAEAAYALADRLDEGRHFRVEHDRRAVELLEAGRARLADLGAERGGLWAGRVRREESVRQALTARHLFHRGDHYLVRDGEVQIVDEYTGRVLAGRSWNDGLHQLIELKEGVEVTGRKTTLAKTSFQRFFRRYKRLGGMTGTAREVKDELRAVYRLDVLRVPPHRRSRRVFLPGRVLPGLEAKREAIADAAAALADAGRPVLIGTRSVAASAALSDVLTARGLSHQVLNAEAEAEEAEIIARAGEAGRITIATNMAGRGVDIALGPGVLDAGGLHVILSERHDAGRIDRQLFGRCARQGDAGSVETLLSREDPLLDILRRRGRSASPMLATALRLAPGWVFNRAQRRAERLHSRIRKDLLRADEQTAANLAFAGDAE</sequence>
<feature type="domain" description="Helicase ATP-binding" evidence="12">
    <location>
        <begin position="120"/>
        <end position="298"/>
    </location>
</feature>
<evidence type="ECO:0000256" key="11">
    <source>
        <dbReference type="HAMAP-Rule" id="MF_01382"/>
    </source>
</evidence>
<dbReference type="Pfam" id="PF07517">
    <property type="entry name" value="SecA_DEAD"/>
    <property type="match status" value="1"/>
</dbReference>
<evidence type="ECO:0000256" key="1">
    <source>
        <dbReference type="ARBA" id="ARBA00022448"/>
    </source>
</evidence>
<feature type="domain" description="Helicase C-terminal" evidence="13">
    <location>
        <begin position="471"/>
        <end position="619"/>
    </location>
</feature>
<dbReference type="InterPro" id="IPR036670">
    <property type="entry name" value="SecA_X-link_sf"/>
</dbReference>
<keyword evidence="3 11" id="KW-0963">Cytoplasm</keyword>
<proteinExistence type="inferred from homology"/>
<dbReference type="HAMAP" id="MF_01382">
    <property type="entry name" value="SecA"/>
    <property type="match status" value="1"/>
</dbReference>
<feature type="binding site" evidence="11">
    <location>
        <begin position="136"/>
        <end position="140"/>
    </location>
    <ligand>
        <name>ATP</name>
        <dbReference type="ChEBI" id="CHEBI:30616"/>
    </ligand>
</feature>
<dbReference type="Proteomes" id="UP001597135">
    <property type="component" value="Unassembled WGS sequence"/>
</dbReference>
<gene>
    <name evidence="11" type="primary">secA</name>
    <name evidence="15" type="ORF">ACFQ4E_01875</name>
</gene>
<feature type="binding site" evidence="11">
    <location>
        <position position="118"/>
    </location>
    <ligand>
        <name>ATP</name>
        <dbReference type="ChEBI" id="CHEBI:30616"/>
    </ligand>
</feature>
<keyword evidence="4" id="KW-0997">Cell inner membrane</keyword>
<dbReference type="SUPFAM" id="SSF52540">
    <property type="entry name" value="P-loop containing nucleoside triphosphate hydrolases"/>
    <property type="match status" value="2"/>
</dbReference>
<reference evidence="16" key="1">
    <citation type="journal article" date="2019" name="Int. J. Syst. Evol. Microbiol.">
        <title>The Global Catalogue of Microorganisms (GCM) 10K type strain sequencing project: providing services to taxonomists for standard genome sequencing and annotation.</title>
        <authorList>
            <consortium name="The Broad Institute Genomics Platform"/>
            <consortium name="The Broad Institute Genome Sequencing Center for Infectious Disease"/>
            <person name="Wu L."/>
            <person name="Ma J."/>
        </authorList>
    </citation>
    <scope>NUCLEOTIDE SEQUENCE [LARGE SCALE GENOMIC DNA]</scope>
    <source>
        <strain evidence="16">CCUG 62953</strain>
    </source>
</reference>
<dbReference type="InterPro" id="IPR000185">
    <property type="entry name" value="SecA"/>
</dbReference>
<dbReference type="PROSITE" id="PS51192">
    <property type="entry name" value="HELICASE_ATP_BIND_1"/>
    <property type="match status" value="1"/>
</dbReference>
<evidence type="ECO:0000256" key="3">
    <source>
        <dbReference type="ARBA" id="ARBA00022490"/>
    </source>
</evidence>
<evidence type="ECO:0000313" key="16">
    <source>
        <dbReference type="Proteomes" id="UP001597135"/>
    </source>
</evidence>
<evidence type="ECO:0000256" key="7">
    <source>
        <dbReference type="ARBA" id="ARBA00022927"/>
    </source>
</evidence>
<accession>A0ABW3ZDP6</accession>
<evidence type="ECO:0000256" key="10">
    <source>
        <dbReference type="ARBA" id="ARBA00023136"/>
    </source>
</evidence>
<dbReference type="PROSITE" id="PS51194">
    <property type="entry name" value="HELICASE_CTER"/>
    <property type="match status" value="1"/>
</dbReference>
<evidence type="ECO:0000259" key="14">
    <source>
        <dbReference type="PROSITE" id="PS51196"/>
    </source>
</evidence>
<comment type="catalytic activity">
    <reaction evidence="11">
        <text>ATP + H2O + cellular proteinSide 1 = ADP + phosphate + cellular proteinSide 2.</text>
        <dbReference type="EC" id="7.4.2.8"/>
    </reaction>
</comment>
<comment type="similarity">
    <text evidence="11">Belongs to the SecA family.</text>
</comment>
<dbReference type="PANTHER" id="PTHR30612:SF0">
    <property type="entry name" value="CHLOROPLAST PROTEIN-TRANSPORTING ATPASE"/>
    <property type="match status" value="1"/>
</dbReference>
<dbReference type="InterPro" id="IPR044722">
    <property type="entry name" value="SecA_SF2_C"/>
</dbReference>
<feature type="domain" description="SecA family profile" evidence="14">
    <location>
        <begin position="33"/>
        <end position="627"/>
    </location>
</feature>
<keyword evidence="9 11" id="KW-0811">Translocation</keyword>
<dbReference type="Pfam" id="PF01043">
    <property type="entry name" value="SecA_PP_bind"/>
    <property type="match status" value="1"/>
</dbReference>
<evidence type="ECO:0000256" key="2">
    <source>
        <dbReference type="ARBA" id="ARBA00022475"/>
    </source>
</evidence>
<keyword evidence="10 11" id="KW-0472">Membrane</keyword>
<comment type="caution">
    <text evidence="15">The sequence shown here is derived from an EMBL/GenBank/DDBJ whole genome shotgun (WGS) entry which is preliminary data.</text>
</comment>
<dbReference type="RefSeq" id="WP_386801217.1">
    <property type="nucleotide sequence ID" value="NZ_JBHTMU010000002.1"/>
</dbReference>
<dbReference type="InterPro" id="IPR020937">
    <property type="entry name" value="SecA_CS"/>
</dbReference>
<dbReference type="SUPFAM" id="SSF81767">
    <property type="entry name" value="Pre-protein crosslinking domain of SecA"/>
    <property type="match status" value="1"/>
</dbReference>
<dbReference type="InterPro" id="IPR014018">
    <property type="entry name" value="SecA_motor_DEAD"/>
</dbReference>
<dbReference type="InterPro" id="IPR011130">
    <property type="entry name" value="SecA_preprotein_X-link_dom"/>
</dbReference>
<feature type="binding site" evidence="11">
    <location>
        <position position="546"/>
    </location>
    <ligand>
        <name>ATP</name>
        <dbReference type="ChEBI" id="CHEBI:30616"/>
    </ligand>
</feature>
<dbReference type="Gene3D" id="3.40.50.300">
    <property type="entry name" value="P-loop containing nucleotide triphosphate hydrolases"/>
    <property type="match status" value="2"/>
</dbReference>
<keyword evidence="7 11" id="KW-0653">Protein transport</keyword>
<evidence type="ECO:0000256" key="4">
    <source>
        <dbReference type="ARBA" id="ARBA00022519"/>
    </source>
</evidence>
<dbReference type="PROSITE" id="PS51196">
    <property type="entry name" value="SECA_MOTOR_DEAD"/>
    <property type="match status" value="1"/>
</dbReference>
<dbReference type="InterPro" id="IPR014001">
    <property type="entry name" value="Helicase_ATP-bd"/>
</dbReference>
<name>A0ABW3ZDP6_9RHOB</name>
<comment type="subunit">
    <text evidence="11">Monomer and homodimer. Part of the essential Sec protein translocation apparatus which comprises SecA, SecYEG and auxiliary proteins SecDF-YajC and YidC.</text>
</comment>